<reference evidence="2" key="2">
    <citation type="submission" date="2025-08" db="UniProtKB">
        <authorList>
            <consortium name="Ensembl"/>
        </authorList>
    </citation>
    <scope>IDENTIFICATION</scope>
</reference>
<dbReference type="Pfam" id="PF22573">
    <property type="entry name" value="SPMIP5"/>
    <property type="match status" value="1"/>
</dbReference>
<dbReference type="PANTHER" id="PTHR47301">
    <property type="entry name" value="HYPOTHETICAL PROTEIN LOC681006"/>
    <property type="match status" value="1"/>
</dbReference>
<dbReference type="Ensembl" id="ENSBGRT00000031444.1">
    <property type="protein sequence ID" value="ENSBGRP00000027245.1"/>
    <property type="gene ID" value="ENSBGRG00000017138.1"/>
</dbReference>
<keyword evidence="3" id="KW-1185">Reference proteome</keyword>
<gene>
    <name evidence="2" type="primary">SPMIP5</name>
</gene>
<reference evidence="2" key="1">
    <citation type="submission" date="2019-05" db="EMBL/GenBank/DDBJ databases">
        <authorList>
            <person name="Zhang S."/>
            <person name="Liu J."/>
        </authorList>
    </citation>
    <scope>NUCLEOTIDE SEQUENCE [LARGE SCALE GENOMIC DNA]</scope>
</reference>
<dbReference type="PANTHER" id="PTHR47301:SF1">
    <property type="entry name" value="CHROMOSOME 10 OPEN READING FRAME 82"/>
    <property type="match status" value="1"/>
</dbReference>
<evidence type="ECO:0000259" key="1">
    <source>
        <dbReference type="Pfam" id="PF22573"/>
    </source>
</evidence>
<feature type="domain" description="Sperm-associated microtubule inner protein 5" evidence="1">
    <location>
        <begin position="140"/>
        <end position="201"/>
    </location>
</feature>
<dbReference type="AlphaFoldDB" id="A0A8B9XUB5"/>
<dbReference type="InterPro" id="IPR055215">
    <property type="entry name" value="SPMIP5_dom"/>
</dbReference>
<protein>
    <submittedName>
        <fullName evidence="2">Sperm microtubule inner protein 5</fullName>
    </submittedName>
</protein>
<accession>A0A8B9XUB5</accession>
<sequence length="284" mass="31990">MARAISHSLLQPQLTLILHYILRIECLVASLANASAFSLSQFPGKSKIMESSKTFMRQMPITPGYSGFVPYLSCQGTSSEDNMANCLKIFQENTRRCKDQLEEFHCSVATAPKLKPVRSEGTVLRTLHQYYRQYHPLSLECKNIKKPLHEPPIPGWAGYLPRARVTELGCSTRYTVMARNCYRDFLDLMERAKQAHLKPYEKIYGVKSTPPPPTPPPKVLLHEGLLPKYPDFSIPGARCPTLSRALMEDPRPLMTCGCTQRPSVWCSGKIYLEPLSGGKDMEGL</sequence>
<dbReference type="Proteomes" id="UP000694520">
    <property type="component" value="Chromosome 25"/>
</dbReference>
<evidence type="ECO:0000313" key="3">
    <source>
        <dbReference type="Proteomes" id="UP000694520"/>
    </source>
</evidence>
<evidence type="ECO:0000313" key="2">
    <source>
        <dbReference type="Ensembl" id="ENSBGRP00000027245.1"/>
    </source>
</evidence>
<dbReference type="InterPro" id="IPR043246">
    <property type="entry name" value="SPMIP5"/>
</dbReference>
<proteinExistence type="predicted"/>
<reference evidence="2" key="3">
    <citation type="submission" date="2025-09" db="UniProtKB">
        <authorList>
            <consortium name="Ensembl"/>
        </authorList>
    </citation>
    <scope>IDENTIFICATION</scope>
</reference>
<name>A0A8B9XUB5_BOSMU</name>
<dbReference type="GeneTree" id="ENSGT00390000017460"/>
<organism evidence="2 3">
    <name type="scientific">Bos mutus grunniens</name>
    <name type="common">Wild yak</name>
    <name type="synonym">Bos grunniens</name>
    <dbReference type="NCBI Taxonomy" id="30521"/>
    <lineage>
        <taxon>Eukaryota</taxon>
        <taxon>Metazoa</taxon>
        <taxon>Chordata</taxon>
        <taxon>Craniata</taxon>
        <taxon>Vertebrata</taxon>
        <taxon>Euteleostomi</taxon>
        <taxon>Mammalia</taxon>
        <taxon>Eutheria</taxon>
        <taxon>Laurasiatheria</taxon>
        <taxon>Artiodactyla</taxon>
        <taxon>Ruminantia</taxon>
        <taxon>Pecora</taxon>
        <taxon>Bovidae</taxon>
        <taxon>Bovinae</taxon>
        <taxon>Bos</taxon>
    </lineage>
</organism>